<dbReference type="Proteomes" id="UP000198242">
    <property type="component" value="Chromosome I"/>
</dbReference>
<keyword evidence="2" id="KW-0645">Protease</keyword>
<evidence type="ECO:0000313" key="3">
    <source>
        <dbReference type="Proteomes" id="UP000198242"/>
    </source>
</evidence>
<dbReference type="InterPro" id="IPR013784">
    <property type="entry name" value="Carb-bd-like_fold"/>
</dbReference>
<dbReference type="Pfam" id="PF13620">
    <property type="entry name" value="CarboxypepD_reg"/>
    <property type="match status" value="1"/>
</dbReference>
<dbReference type="GO" id="GO:0004180">
    <property type="term" value="F:carboxypeptidase activity"/>
    <property type="evidence" value="ECO:0007669"/>
    <property type="project" value="UniProtKB-KW"/>
</dbReference>
<keyword evidence="3" id="KW-1185">Reference proteome</keyword>
<keyword evidence="2" id="KW-0378">Hydrolase</keyword>
<dbReference type="Gene3D" id="2.60.40.1120">
    <property type="entry name" value="Carboxypeptidase-like, regulatory domain"/>
    <property type="match status" value="1"/>
</dbReference>
<dbReference type="GO" id="GO:0030246">
    <property type="term" value="F:carbohydrate binding"/>
    <property type="evidence" value="ECO:0007669"/>
    <property type="project" value="InterPro"/>
</dbReference>
<sequence length="620" mass="65867">MRATGAALLAALVTIPLSAAPAAADTVGYTGLVSDADGTPVANACFALHTSPTAVAAEYCSDAQGRYTIPGVAGAPDYKIRMHAEGFRTEWWYAAPDYLNADRVSIPAYDLVEQNVTLGRGSAGITGRITDTDGTPADVTVTIHAEDSGYEAIAYTWDLGDGRYRIDNVPPGRYRISVYDNPRGNQWVPGQETRDDATVFDVADGDSLVVDEQLLPLGEIEARVTDAVTGAPVPRPCLYVSGRHDGSVCGADGLVRVTGVRPGSWETEVTGGASYFPADPKPTIDVRRGQVTKVSYTLRPGAAFTTTVRDAATSAPVDGICVHLVRPRWGGQSAHMLQYCSDTDGHLEVGPFEITGLDAVQLYAFQAVNPYYPPAKRYGDQWVTANGGSGDQRDALQVTFKAGQTITIPTIRVDPPGSITGTVRNAAGAVVPGVCAYPYAFHPGQGNIFGKNCANSEGRYTIENLGPYRWPVEFAPSSNSGYAWQWSGDVADRYAATYTKVSPGGTATVDAKLVAGGVLAGKVTDPADPYASGYVWTYNVRTGDIASASYGYFSSGGSFTVKGHRTQDVHVQYWVNKDCWYGIRYATSVSVTAGATTTLAMDTTTRTCARPPIVTSQTRS</sequence>
<feature type="chain" id="PRO_5039003980" evidence="1">
    <location>
        <begin position="20"/>
        <end position="620"/>
    </location>
</feature>
<accession>A0A1C4V001</accession>
<dbReference type="SUPFAM" id="SSF49464">
    <property type="entry name" value="Carboxypeptidase regulatory domain-like"/>
    <property type="match status" value="1"/>
</dbReference>
<dbReference type="SUPFAM" id="SSF49452">
    <property type="entry name" value="Starch-binding domain-like"/>
    <property type="match status" value="1"/>
</dbReference>
<dbReference type="InterPro" id="IPR008969">
    <property type="entry name" value="CarboxyPept-like_regulatory"/>
</dbReference>
<gene>
    <name evidence="2" type="ORF">GA0074695_0987</name>
</gene>
<proteinExistence type="predicted"/>
<organism evidence="2 3">
    <name type="scientific">Micromonospora viridifaciens</name>
    <dbReference type="NCBI Taxonomy" id="1881"/>
    <lineage>
        <taxon>Bacteria</taxon>
        <taxon>Bacillati</taxon>
        <taxon>Actinomycetota</taxon>
        <taxon>Actinomycetes</taxon>
        <taxon>Micromonosporales</taxon>
        <taxon>Micromonosporaceae</taxon>
        <taxon>Micromonospora</taxon>
    </lineage>
</organism>
<name>A0A1C4V001_MICVI</name>
<evidence type="ECO:0000313" key="2">
    <source>
        <dbReference type="EMBL" id="SCE77227.1"/>
    </source>
</evidence>
<dbReference type="AlphaFoldDB" id="A0A1C4V001"/>
<feature type="signal peptide" evidence="1">
    <location>
        <begin position="1"/>
        <end position="19"/>
    </location>
</feature>
<keyword evidence="2" id="KW-0121">Carboxypeptidase</keyword>
<evidence type="ECO:0000256" key="1">
    <source>
        <dbReference type="SAM" id="SignalP"/>
    </source>
</evidence>
<dbReference type="EMBL" id="LT607411">
    <property type="protein sequence ID" value="SCE77227.1"/>
    <property type="molecule type" value="Genomic_DNA"/>
</dbReference>
<keyword evidence="1" id="KW-0732">Signal</keyword>
<reference evidence="3" key="1">
    <citation type="submission" date="2016-06" db="EMBL/GenBank/DDBJ databases">
        <authorList>
            <person name="Varghese N."/>
            <person name="Submissions Spin"/>
        </authorList>
    </citation>
    <scope>NUCLEOTIDE SEQUENCE [LARGE SCALE GENOMIC DNA]</scope>
    <source>
        <strain evidence="3">DSM 43909</strain>
    </source>
</reference>
<protein>
    <submittedName>
        <fullName evidence="2">Carboxypeptidase regulatory-like domain-containing protein</fullName>
    </submittedName>
</protein>